<feature type="domain" description="Ig-like" evidence="12">
    <location>
        <begin position="20"/>
        <end position="111"/>
    </location>
</feature>
<gene>
    <name evidence="13" type="ORF">C0J50_23256</name>
</gene>
<evidence type="ECO:0000256" key="8">
    <source>
        <dbReference type="ARBA" id="ARBA00023170"/>
    </source>
</evidence>
<evidence type="ECO:0000313" key="13">
    <source>
        <dbReference type="EMBL" id="KAI5617003.1"/>
    </source>
</evidence>
<dbReference type="EMBL" id="MU551707">
    <property type="protein sequence ID" value="KAI5617003.1"/>
    <property type="molecule type" value="Genomic_DNA"/>
</dbReference>
<dbReference type="PANTHER" id="PTHR25466">
    <property type="entry name" value="T-LYMPHOCYTE ACTIVATION ANTIGEN"/>
    <property type="match status" value="1"/>
</dbReference>
<dbReference type="GO" id="GO:0071222">
    <property type="term" value="P:cellular response to lipopolysaccharide"/>
    <property type="evidence" value="ECO:0007669"/>
    <property type="project" value="TreeGrafter"/>
</dbReference>
<comment type="caution">
    <text evidence="13">The sequence shown here is derived from an EMBL/GenBank/DDBJ whole genome shotgun (WGS) entry which is preliminary data.</text>
</comment>
<dbReference type="SMART" id="SM00409">
    <property type="entry name" value="IG"/>
    <property type="match status" value="1"/>
</dbReference>
<reference evidence="13" key="1">
    <citation type="submission" date="2018-07" db="EMBL/GenBank/DDBJ databases">
        <title>Comparative genomics of catfishes provides insights into carnivory and benthic adaptation.</title>
        <authorList>
            <person name="Zhang Y."/>
            <person name="Wang D."/>
            <person name="Peng Z."/>
            <person name="Zheng S."/>
            <person name="Shao F."/>
            <person name="Tao W."/>
        </authorList>
    </citation>
    <scope>NUCLEOTIDE SEQUENCE</scope>
    <source>
        <strain evidence="13">Chongqing</strain>
    </source>
</reference>
<dbReference type="InterPro" id="IPR013106">
    <property type="entry name" value="Ig_V-set"/>
</dbReference>
<evidence type="ECO:0000259" key="12">
    <source>
        <dbReference type="PROSITE" id="PS50835"/>
    </source>
</evidence>
<dbReference type="AlphaFoldDB" id="A0AAD5AHU3"/>
<dbReference type="GO" id="GO:0007166">
    <property type="term" value="P:cell surface receptor signaling pathway"/>
    <property type="evidence" value="ECO:0007669"/>
    <property type="project" value="TreeGrafter"/>
</dbReference>
<dbReference type="SMART" id="SM00408">
    <property type="entry name" value="IGc2"/>
    <property type="match status" value="1"/>
</dbReference>
<sequence>SAGCNLNNNKQTFNINAHVGDTVQLPCSCTDPHSQSGIKYWKKYQKLNDNWDHVQTSQIRFQLSNVQNGNLTLFISHLTAEDDGLYRCTTGQHWLDINLSVKGESAEPSIFTILIPIVLLLLSLGGVILWRYRARKQLTPNCKELAEQKNKEEAQRKKEEVQDDVMYTTVVHKTQRPKLVSTNESTEYAVIKLT</sequence>
<organism evidence="13 14">
    <name type="scientific">Silurus asotus</name>
    <name type="common">Amur catfish</name>
    <name type="synonym">Parasilurus asotus</name>
    <dbReference type="NCBI Taxonomy" id="30991"/>
    <lineage>
        <taxon>Eukaryota</taxon>
        <taxon>Metazoa</taxon>
        <taxon>Chordata</taxon>
        <taxon>Craniata</taxon>
        <taxon>Vertebrata</taxon>
        <taxon>Euteleostomi</taxon>
        <taxon>Actinopterygii</taxon>
        <taxon>Neopterygii</taxon>
        <taxon>Teleostei</taxon>
        <taxon>Ostariophysi</taxon>
        <taxon>Siluriformes</taxon>
        <taxon>Siluridae</taxon>
        <taxon>Silurus</taxon>
    </lineage>
</organism>
<evidence type="ECO:0000256" key="7">
    <source>
        <dbReference type="ARBA" id="ARBA00023157"/>
    </source>
</evidence>
<dbReference type="InterPro" id="IPR013783">
    <property type="entry name" value="Ig-like_fold"/>
</dbReference>
<keyword evidence="2" id="KW-1003">Cell membrane</keyword>
<evidence type="ECO:0000256" key="4">
    <source>
        <dbReference type="ARBA" id="ARBA00022729"/>
    </source>
</evidence>
<dbReference type="GO" id="GO:0042130">
    <property type="term" value="P:negative regulation of T cell proliferation"/>
    <property type="evidence" value="ECO:0007669"/>
    <property type="project" value="TreeGrafter"/>
</dbReference>
<feature type="non-terminal residue" evidence="13">
    <location>
        <position position="1"/>
    </location>
</feature>
<dbReference type="InterPro" id="IPR003598">
    <property type="entry name" value="Ig_sub2"/>
</dbReference>
<dbReference type="InterPro" id="IPR051713">
    <property type="entry name" value="T-cell_Activation_Regulation"/>
</dbReference>
<dbReference type="Gene3D" id="2.60.40.10">
    <property type="entry name" value="Immunoglobulins"/>
    <property type="match status" value="1"/>
</dbReference>
<dbReference type="SUPFAM" id="SSF48726">
    <property type="entry name" value="Immunoglobulin"/>
    <property type="match status" value="1"/>
</dbReference>
<comment type="subcellular location">
    <subcellularLocation>
        <location evidence="1">Cell membrane</location>
        <topology evidence="1">Single-pass type I membrane protein</topology>
    </subcellularLocation>
</comment>
<keyword evidence="3 11" id="KW-0812">Transmembrane</keyword>
<accession>A0AAD5AHU3</accession>
<keyword evidence="6 11" id="KW-0472">Membrane</keyword>
<dbReference type="GO" id="GO:0031295">
    <property type="term" value="P:T cell costimulation"/>
    <property type="evidence" value="ECO:0007669"/>
    <property type="project" value="TreeGrafter"/>
</dbReference>
<evidence type="ECO:0000256" key="10">
    <source>
        <dbReference type="ARBA" id="ARBA00023319"/>
    </source>
</evidence>
<evidence type="ECO:0000256" key="9">
    <source>
        <dbReference type="ARBA" id="ARBA00023180"/>
    </source>
</evidence>
<dbReference type="InterPro" id="IPR036179">
    <property type="entry name" value="Ig-like_dom_sf"/>
</dbReference>
<dbReference type="PROSITE" id="PS50835">
    <property type="entry name" value="IG_LIKE"/>
    <property type="match status" value="1"/>
</dbReference>
<dbReference type="InterPro" id="IPR007110">
    <property type="entry name" value="Ig-like_dom"/>
</dbReference>
<evidence type="ECO:0000256" key="6">
    <source>
        <dbReference type="ARBA" id="ARBA00023136"/>
    </source>
</evidence>
<protein>
    <recommendedName>
        <fullName evidence="12">Ig-like domain-containing protein</fullName>
    </recommendedName>
</protein>
<dbReference type="GO" id="GO:0042102">
    <property type="term" value="P:positive regulation of T cell proliferation"/>
    <property type="evidence" value="ECO:0007669"/>
    <property type="project" value="TreeGrafter"/>
</dbReference>
<evidence type="ECO:0000256" key="2">
    <source>
        <dbReference type="ARBA" id="ARBA00022475"/>
    </source>
</evidence>
<feature type="transmembrane region" description="Helical" evidence="11">
    <location>
        <begin position="110"/>
        <end position="130"/>
    </location>
</feature>
<name>A0AAD5AHU3_SILAS</name>
<keyword evidence="9" id="KW-0325">Glycoprotein</keyword>
<keyword evidence="7" id="KW-1015">Disulfide bond</keyword>
<dbReference type="InterPro" id="IPR003599">
    <property type="entry name" value="Ig_sub"/>
</dbReference>
<evidence type="ECO:0000256" key="3">
    <source>
        <dbReference type="ARBA" id="ARBA00022692"/>
    </source>
</evidence>
<evidence type="ECO:0000256" key="11">
    <source>
        <dbReference type="SAM" id="Phobius"/>
    </source>
</evidence>
<evidence type="ECO:0000313" key="14">
    <source>
        <dbReference type="Proteomes" id="UP001205998"/>
    </source>
</evidence>
<keyword evidence="8" id="KW-0675">Receptor</keyword>
<dbReference type="PANTHER" id="PTHR25466:SF9">
    <property type="entry name" value="FIBRONECTIN TYPE-III DOMAIN-CONTAINING PROTEIN"/>
    <property type="match status" value="1"/>
</dbReference>
<evidence type="ECO:0000256" key="1">
    <source>
        <dbReference type="ARBA" id="ARBA00004251"/>
    </source>
</evidence>
<evidence type="ECO:0000256" key="5">
    <source>
        <dbReference type="ARBA" id="ARBA00022989"/>
    </source>
</evidence>
<keyword evidence="10" id="KW-0393">Immunoglobulin domain</keyword>
<keyword evidence="4" id="KW-0732">Signal</keyword>
<keyword evidence="14" id="KW-1185">Reference proteome</keyword>
<keyword evidence="5 11" id="KW-1133">Transmembrane helix</keyword>
<dbReference type="GO" id="GO:0006955">
    <property type="term" value="P:immune response"/>
    <property type="evidence" value="ECO:0007669"/>
    <property type="project" value="TreeGrafter"/>
</dbReference>
<dbReference type="Proteomes" id="UP001205998">
    <property type="component" value="Unassembled WGS sequence"/>
</dbReference>
<dbReference type="Pfam" id="PF07686">
    <property type="entry name" value="V-set"/>
    <property type="match status" value="1"/>
</dbReference>
<proteinExistence type="predicted"/>
<dbReference type="GO" id="GO:0009897">
    <property type="term" value="C:external side of plasma membrane"/>
    <property type="evidence" value="ECO:0007669"/>
    <property type="project" value="TreeGrafter"/>
</dbReference>